<dbReference type="InterPro" id="IPR000884">
    <property type="entry name" value="TSP1_rpt"/>
</dbReference>
<dbReference type="Pfam" id="PF00090">
    <property type="entry name" value="TSP_1"/>
    <property type="match status" value="1"/>
</dbReference>
<dbReference type="PANTHER" id="PTHR11311:SF15">
    <property type="entry name" value="SPONDIN-2"/>
    <property type="match status" value="1"/>
</dbReference>
<dbReference type="SUPFAM" id="SSF82895">
    <property type="entry name" value="TSP-1 type 1 repeat"/>
    <property type="match status" value="2"/>
</dbReference>
<keyword evidence="2" id="KW-1015">Disulfide bond</keyword>
<feature type="domain" description="Spondin-like TSP1" evidence="4">
    <location>
        <begin position="9"/>
        <end position="63"/>
    </location>
</feature>
<dbReference type="PANTHER" id="PTHR11311">
    <property type="entry name" value="SPONDIN"/>
    <property type="match status" value="1"/>
</dbReference>
<protein>
    <submittedName>
        <fullName evidence="5">Spondin-like TSP1 domain-containing protein</fullName>
    </submittedName>
</protein>
<name>T1HD79_RHOPR</name>
<evidence type="ECO:0000313" key="5">
    <source>
        <dbReference type="EnsemblMetazoa" id="RPRC001994-PA"/>
    </source>
</evidence>
<evidence type="ECO:0000259" key="4">
    <source>
        <dbReference type="Pfam" id="PF19028"/>
    </source>
</evidence>
<dbReference type="Pfam" id="PF19028">
    <property type="entry name" value="TSP1_spondin"/>
    <property type="match status" value="1"/>
</dbReference>
<dbReference type="HOGENOM" id="CLU_1888348_0_0_1"/>
<dbReference type="InterPro" id="IPR036383">
    <property type="entry name" value="TSP1_rpt_sf"/>
</dbReference>
<dbReference type="InParanoid" id="T1HD79"/>
<dbReference type="EnsemblMetazoa" id="RPRC001994-RA">
    <property type="protein sequence ID" value="RPRC001994-PA"/>
    <property type="gene ID" value="RPRC001994"/>
</dbReference>
<evidence type="ECO:0000256" key="1">
    <source>
        <dbReference type="ARBA" id="ARBA00022729"/>
    </source>
</evidence>
<evidence type="ECO:0000313" key="6">
    <source>
        <dbReference type="Proteomes" id="UP000015103"/>
    </source>
</evidence>
<organism evidence="5 6">
    <name type="scientific">Rhodnius prolixus</name>
    <name type="common">Triatomid bug</name>
    <dbReference type="NCBI Taxonomy" id="13249"/>
    <lineage>
        <taxon>Eukaryota</taxon>
        <taxon>Metazoa</taxon>
        <taxon>Ecdysozoa</taxon>
        <taxon>Arthropoda</taxon>
        <taxon>Hexapoda</taxon>
        <taxon>Insecta</taxon>
        <taxon>Pterygota</taxon>
        <taxon>Neoptera</taxon>
        <taxon>Paraneoptera</taxon>
        <taxon>Hemiptera</taxon>
        <taxon>Heteroptera</taxon>
        <taxon>Panheteroptera</taxon>
        <taxon>Cimicomorpha</taxon>
        <taxon>Reduviidae</taxon>
        <taxon>Triatominae</taxon>
        <taxon>Rhodnius</taxon>
    </lineage>
</organism>
<dbReference type="AlphaFoldDB" id="T1HD79"/>
<accession>T1HD79</accession>
<dbReference type="Gene3D" id="2.20.100.10">
    <property type="entry name" value="Thrombospondin type-1 (TSP1) repeat"/>
    <property type="match status" value="2"/>
</dbReference>
<keyword evidence="6" id="KW-1185">Reference proteome</keyword>
<dbReference type="Proteomes" id="UP000015103">
    <property type="component" value="Unassembled WGS sequence"/>
</dbReference>
<dbReference type="VEuPathDB" id="VectorBase:RPRC001994"/>
<reference evidence="5" key="1">
    <citation type="submission" date="2015-05" db="UniProtKB">
        <authorList>
            <consortium name="EnsemblMetazoa"/>
        </authorList>
    </citation>
    <scope>IDENTIFICATION</scope>
</reference>
<keyword evidence="1" id="KW-0732">Signal</keyword>
<dbReference type="eggNOG" id="KOG3539">
    <property type="taxonomic scope" value="Eukaryota"/>
</dbReference>
<evidence type="ECO:0000256" key="3">
    <source>
        <dbReference type="ARBA" id="ARBA00023180"/>
    </source>
</evidence>
<dbReference type="InterPro" id="IPR044004">
    <property type="entry name" value="TSP1_spondin_dom"/>
</dbReference>
<proteinExistence type="predicted"/>
<keyword evidence="3" id="KW-0325">Glycoprotein</keyword>
<dbReference type="STRING" id="13249.T1HD79"/>
<sequence>MAAALSTKCEVGPWSEWSTCSVTCGQGSRIRKREILSPKKSNSPTADDPCSGIKTMETISCSDLPNCQLTPDQAGPYGPVVDCKVSHWSDWSPCSVSCGRGLKQKNRRIIVSFVSDEMHFSTSDYKDSTQEGWNK</sequence>
<dbReference type="SMART" id="SM00209">
    <property type="entry name" value="TSP1"/>
    <property type="match status" value="2"/>
</dbReference>
<dbReference type="EMBL" id="ACPB03014622">
    <property type="status" value="NOT_ANNOTATED_CDS"/>
    <property type="molecule type" value="Genomic_DNA"/>
</dbReference>
<dbReference type="InterPro" id="IPR051418">
    <property type="entry name" value="Spondin/Thrombospondin_T1"/>
</dbReference>
<evidence type="ECO:0000256" key="2">
    <source>
        <dbReference type="ARBA" id="ARBA00023157"/>
    </source>
</evidence>
<dbReference type="PROSITE" id="PS50092">
    <property type="entry name" value="TSP1"/>
    <property type="match status" value="2"/>
</dbReference>